<feature type="domain" description="Alcohol dehydrogenase iron-type/glycerol dehydrogenase GldA" evidence="2">
    <location>
        <begin position="50"/>
        <end position="163"/>
    </location>
</feature>
<dbReference type="InterPro" id="IPR018211">
    <property type="entry name" value="ADH_Fe_CS"/>
</dbReference>
<evidence type="ECO:0000256" key="1">
    <source>
        <dbReference type="ARBA" id="ARBA00023002"/>
    </source>
</evidence>
<comment type="caution">
    <text evidence="4">The sequence shown here is derived from an EMBL/GenBank/DDBJ whole genome shotgun (WGS) entry which is preliminary data.</text>
</comment>
<dbReference type="SUPFAM" id="SSF56796">
    <property type="entry name" value="Dehydroquinate synthase-like"/>
    <property type="match status" value="1"/>
</dbReference>
<dbReference type="EMBL" id="JAMZFW010000015">
    <property type="protein sequence ID" value="MCP1102948.1"/>
    <property type="molecule type" value="Genomic_DNA"/>
</dbReference>
<feature type="domain" description="Fe-containing alcohol dehydrogenase-like C-terminal" evidence="3">
    <location>
        <begin position="176"/>
        <end position="370"/>
    </location>
</feature>
<dbReference type="Pfam" id="PF00465">
    <property type="entry name" value="Fe-ADH"/>
    <property type="match status" value="1"/>
</dbReference>
<dbReference type="RefSeq" id="WP_262066734.1">
    <property type="nucleotide sequence ID" value="NZ_JAMXOD010000015.1"/>
</dbReference>
<dbReference type="PANTHER" id="PTHR11496">
    <property type="entry name" value="ALCOHOL DEHYDROGENASE"/>
    <property type="match status" value="1"/>
</dbReference>
<evidence type="ECO:0000259" key="3">
    <source>
        <dbReference type="Pfam" id="PF25137"/>
    </source>
</evidence>
<reference evidence="4 5" key="1">
    <citation type="journal article" date="2022" name="Genome Biol. Evol.">
        <title>Host diet, physiology and behaviors set the stage for Lachnospiraceae cladogenesis.</title>
        <authorList>
            <person name="Vera-Ponce De Leon A."/>
            <person name="Schneider M."/>
            <person name="Jahnes B.C."/>
            <person name="Sadowski V."/>
            <person name="Camuy-Velez L.A."/>
            <person name="Duan J."/>
            <person name="Sabree Z.L."/>
        </authorList>
    </citation>
    <scope>NUCLEOTIDE SEQUENCE [LARGE SCALE GENOMIC DNA]</scope>
    <source>
        <strain evidence="4 5">PAL113</strain>
    </source>
</reference>
<dbReference type="PANTHER" id="PTHR11496:SF83">
    <property type="entry name" value="HYDROXYACID-OXOACID TRANSHYDROGENASE, MITOCHONDRIAL"/>
    <property type="match status" value="1"/>
</dbReference>
<gene>
    <name evidence="4" type="ORF">NK125_11015</name>
</gene>
<evidence type="ECO:0000259" key="2">
    <source>
        <dbReference type="Pfam" id="PF00465"/>
    </source>
</evidence>
<dbReference type="Gene3D" id="3.40.50.1970">
    <property type="match status" value="1"/>
</dbReference>
<organism evidence="4 5">
    <name type="scientific">Aequitasia blattaphilus</name>
    <dbReference type="NCBI Taxonomy" id="2949332"/>
    <lineage>
        <taxon>Bacteria</taxon>
        <taxon>Bacillati</taxon>
        <taxon>Bacillota</taxon>
        <taxon>Clostridia</taxon>
        <taxon>Lachnospirales</taxon>
        <taxon>Lachnospiraceae</taxon>
        <taxon>Aequitasia</taxon>
    </lineage>
</organism>
<accession>A0ABT1EAW1</accession>
<dbReference type="Pfam" id="PF25137">
    <property type="entry name" value="ADH_Fe_C"/>
    <property type="match status" value="1"/>
</dbReference>
<name>A0ABT1EAW1_9FIRM</name>
<proteinExistence type="predicted"/>
<protein>
    <submittedName>
        <fullName evidence="4">4-hydroxybutyrate dehydrogenase</fullName>
    </submittedName>
</protein>
<dbReference type="InterPro" id="IPR056798">
    <property type="entry name" value="ADH_Fe_C"/>
</dbReference>
<dbReference type="InterPro" id="IPR001670">
    <property type="entry name" value="ADH_Fe/GldA"/>
</dbReference>
<dbReference type="Gene3D" id="1.20.1090.10">
    <property type="entry name" value="Dehydroquinate synthase-like - alpha domain"/>
    <property type="match status" value="1"/>
</dbReference>
<keyword evidence="5" id="KW-1185">Reference proteome</keyword>
<sequence length="372" mass="40935">MKELMIKPVLYNYSTAAEFANAFEIGEGDLVISNEYIYTPYFGQLSLGCDVLFQEKYGMGEPTDDMVEAIWSDIKKPYKRVIAIGGGTVIDVSKLFALKEVSPVLDLYDGVIKPEKARELILVPTTCGTGSEVTNISILALNSRGTKKGLAVDELYADSAVLVPELMNGLPFGVFATSSIDALIHAVESSLSPKGNETTKLFGYRAIEMILRGYMEIAKSGPEARLPLLNDFLLASTYAGIAFGNAGCGAVHALSYPLGAAYHVPHGEANYAIFTGVMNNYMEIKTTGEIARLNGFMANILGCSPDNIYEELEKLLNHLIQKKALSEYGMEEKEIEAFTDSVIENQQRLLANNFVPLDRERILKIYRELYTK</sequence>
<keyword evidence="1" id="KW-0560">Oxidoreductase</keyword>
<dbReference type="PROSITE" id="PS00060">
    <property type="entry name" value="ADH_IRON_2"/>
    <property type="match status" value="1"/>
</dbReference>
<dbReference type="Proteomes" id="UP001523566">
    <property type="component" value="Unassembled WGS sequence"/>
</dbReference>
<dbReference type="InterPro" id="IPR039697">
    <property type="entry name" value="Alcohol_dehydrogenase_Fe"/>
</dbReference>
<evidence type="ECO:0000313" key="4">
    <source>
        <dbReference type="EMBL" id="MCP1102948.1"/>
    </source>
</evidence>
<dbReference type="CDD" id="cd14860">
    <property type="entry name" value="4HBD_NAD"/>
    <property type="match status" value="1"/>
</dbReference>
<evidence type="ECO:0000313" key="5">
    <source>
        <dbReference type="Proteomes" id="UP001523566"/>
    </source>
</evidence>